<dbReference type="InterPro" id="IPR029058">
    <property type="entry name" value="AB_hydrolase_fold"/>
</dbReference>
<dbReference type="SUPFAM" id="SSF53474">
    <property type="entry name" value="alpha/beta-Hydrolases"/>
    <property type="match status" value="1"/>
</dbReference>
<keyword evidence="3" id="KW-1185">Reference proteome</keyword>
<name>A0A9P5VR20_9FUNG</name>
<gene>
    <name evidence="2" type="ORF">BG006_003797</name>
</gene>
<dbReference type="InterPro" id="IPR002925">
    <property type="entry name" value="Dienelactn_hydro"/>
</dbReference>
<evidence type="ECO:0000259" key="1">
    <source>
        <dbReference type="Pfam" id="PF01738"/>
    </source>
</evidence>
<protein>
    <recommendedName>
        <fullName evidence="1">Dienelactone hydrolase domain-containing protein</fullName>
    </recommendedName>
</protein>
<dbReference type="Proteomes" id="UP000696485">
    <property type="component" value="Unassembled WGS sequence"/>
</dbReference>
<accession>A0A9P5VR20</accession>
<dbReference type="Gene3D" id="3.40.50.1820">
    <property type="entry name" value="alpha/beta hydrolase"/>
    <property type="match status" value="1"/>
</dbReference>
<organism evidence="2 3">
    <name type="scientific">Podila minutissima</name>
    <dbReference type="NCBI Taxonomy" id="64525"/>
    <lineage>
        <taxon>Eukaryota</taxon>
        <taxon>Fungi</taxon>
        <taxon>Fungi incertae sedis</taxon>
        <taxon>Mucoromycota</taxon>
        <taxon>Mortierellomycotina</taxon>
        <taxon>Mortierellomycetes</taxon>
        <taxon>Mortierellales</taxon>
        <taxon>Mortierellaceae</taxon>
        <taxon>Podila</taxon>
    </lineage>
</organism>
<evidence type="ECO:0000313" key="3">
    <source>
        <dbReference type="Proteomes" id="UP000696485"/>
    </source>
</evidence>
<comment type="caution">
    <text evidence="2">The sequence shown here is derived from an EMBL/GenBank/DDBJ whole genome shotgun (WGS) entry which is preliminary data.</text>
</comment>
<feature type="domain" description="Dienelactone hydrolase" evidence="1">
    <location>
        <begin position="41"/>
        <end position="248"/>
    </location>
</feature>
<reference evidence="2" key="1">
    <citation type="journal article" date="2020" name="Fungal Divers.">
        <title>Resolving the Mortierellaceae phylogeny through synthesis of multi-gene phylogenetics and phylogenomics.</title>
        <authorList>
            <person name="Vandepol N."/>
            <person name="Liber J."/>
            <person name="Desiro A."/>
            <person name="Na H."/>
            <person name="Kennedy M."/>
            <person name="Barry K."/>
            <person name="Grigoriev I.V."/>
            <person name="Miller A.N."/>
            <person name="O'Donnell K."/>
            <person name="Stajich J.E."/>
            <person name="Bonito G."/>
        </authorList>
    </citation>
    <scope>NUCLEOTIDE SEQUENCE</scope>
    <source>
        <strain evidence="2">NVP1</strain>
    </source>
</reference>
<dbReference type="EMBL" id="JAAAUY010000021">
    <property type="protein sequence ID" value="KAF9337624.1"/>
    <property type="molecule type" value="Genomic_DNA"/>
</dbReference>
<dbReference type="AlphaFoldDB" id="A0A9P5VR20"/>
<evidence type="ECO:0000313" key="2">
    <source>
        <dbReference type="EMBL" id="KAF9337624.1"/>
    </source>
</evidence>
<dbReference type="GO" id="GO:0016787">
    <property type="term" value="F:hydrolase activity"/>
    <property type="evidence" value="ECO:0007669"/>
    <property type="project" value="InterPro"/>
</dbReference>
<dbReference type="PANTHER" id="PTHR47668">
    <property type="entry name" value="DIENELACTONE HYDROLASE FAMILY PROTEIN (AFU_ORTHOLOGUE AFUA_6G01940)"/>
    <property type="match status" value="1"/>
</dbReference>
<proteinExistence type="predicted"/>
<dbReference type="PANTHER" id="PTHR47668:SF1">
    <property type="entry name" value="DIENELACTONE HYDROLASE DOMAIN-CONTAINING PROTEIN-RELATED"/>
    <property type="match status" value="1"/>
</dbReference>
<sequence>MTDIQITQACCNTPKTKVAPYTDKGTFKTLSKPVHGLERRTYRVGPSTSKLGVVALIDIHGFHATTTQFFDTLAEKGFQVSAIDLFPNGPMPDEYMGEMMKLGGWIRANADYNNNHVGELIKLAAHDLKTDGCASLFVIGHCWGLHLAIVAASEQGQQFLAVAGPHPTAVTVPLVHNLKVPLAIFPSLDEPDMVPVINAVNAKGFSTPSIHRRFDNMPHGWCGGRGDWTIPEQNEAAQTVLREMAEFFIAIAEKKEE</sequence>
<dbReference type="Pfam" id="PF01738">
    <property type="entry name" value="DLH"/>
    <property type="match status" value="1"/>
</dbReference>